<dbReference type="SUPFAM" id="SSF53474">
    <property type="entry name" value="alpha/beta-Hydrolases"/>
    <property type="match status" value="1"/>
</dbReference>
<dbReference type="RefSeq" id="WP_345414619.1">
    <property type="nucleotide sequence ID" value="NZ_BAABGT010000025.1"/>
</dbReference>
<dbReference type="Gene3D" id="3.40.50.1820">
    <property type="entry name" value="alpha/beta hydrolase"/>
    <property type="match status" value="1"/>
</dbReference>
<dbReference type="Pfam" id="PF12697">
    <property type="entry name" value="Abhydrolase_6"/>
    <property type="match status" value="1"/>
</dbReference>
<organism evidence="2 3">
    <name type="scientific">Pseudonocardia xishanensis</name>
    <dbReference type="NCBI Taxonomy" id="630995"/>
    <lineage>
        <taxon>Bacteria</taxon>
        <taxon>Bacillati</taxon>
        <taxon>Actinomycetota</taxon>
        <taxon>Actinomycetes</taxon>
        <taxon>Pseudonocardiales</taxon>
        <taxon>Pseudonocardiaceae</taxon>
        <taxon>Pseudonocardia</taxon>
    </lineage>
</organism>
<keyword evidence="3" id="KW-1185">Reference proteome</keyword>
<keyword evidence="2" id="KW-0378">Hydrolase</keyword>
<protein>
    <submittedName>
        <fullName evidence="2">Alpha/beta fold hydrolase</fullName>
    </submittedName>
</protein>
<reference evidence="3" key="1">
    <citation type="journal article" date="2019" name="Int. J. Syst. Evol. Microbiol.">
        <title>The Global Catalogue of Microorganisms (GCM) 10K type strain sequencing project: providing services to taxonomists for standard genome sequencing and annotation.</title>
        <authorList>
            <consortium name="The Broad Institute Genomics Platform"/>
            <consortium name="The Broad Institute Genome Sequencing Center for Infectious Disease"/>
            <person name="Wu L."/>
            <person name="Ma J."/>
        </authorList>
    </citation>
    <scope>NUCLEOTIDE SEQUENCE [LARGE SCALE GENOMIC DNA]</scope>
    <source>
        <strain evidence="3">JCM 17906</strain>
    </source>
</reference>
<accession>A0ABP8RNW8</accession>
<dbReference type="InterPro" id="IPR029058">
    <property type="entry name" value="AB_hydrolase_fold"/>
</dbReference>
<dbReference type="PANTHER" id="PTHR43433:SF1">
    <property type="entry name" value="BLL5160 PROTEIN"/>
    <property type="match status" value="1"/>
</dbReference>
<dbReference type="InterPro" id="IPR000073">
    <property type="entry name" value="AB_hydrolase_1"/>
</dbReference>
<comment type="caution">
    <text evidence="2">The sequence shown here is derived from an EMBL/GenBank/DDBJ whole genome shotgun (WGS) entry which is preliminary data.</text>
</comment>
<name>A0ABP8RNW8_9PSEU</name>
<dbReference type="Proteomes" id="UP001501598">
    <property type="component" value="Unassembled WGS sequence"/>
</dbReference>
<proteinExistence type="predicted"/>
<evidence type="ECO:0000259" key="1">
    <source>
        <dbReference type="Pfam" id="PF12697"/>
    </source>
</evidence>
<feature type="domain" description="AB hydrolase-1" evidence="1">
    <location>
        <begin position="24"/>
        <end position="255"/>
    </location>
</feature>
<dbReference type="EMBL" id="BAABGT010000025">
    <property type="protein sequence ID" value="GAA4542471.1"/>
    <property type="molecule type" value="Genomic_DNA"/>
</dbReference>
<evidence type="ECO:0000313" key="2">
    <source>
        <dbReference type="EMBL" id="GAA4542471.1"/>
    </source>
</evidence>
<dbReference type="InterPro" id="IPR050471">
    <property type="entry name" value="AB_hydrolase"/>
</dbReference>
<sequence length="266" mass="28022">MSYLERDGKNVYYEHHRGSGGRAVVLVHGWGATSECWDTTLTALLAAGHEVALVDHRACGRSDRDFDDVSVEAIASDVVALVRHLGLDRPVLNGWSAGGAVVVAAAAELGDAISGVVLTSGATPRYTATEGWPYGGTPADTEGVLAGLAADRAATFRAVTGAVAAKPLSDDLTESIWLQFMKTGARAADTIRGLIDLDQREILANLAVPVLSLHGTDDAFVAFAGAKAGIELTRDGRLVEFPGVGHAPFLEDPQTYRTELLRFLAD</sequence>
<dbReference type="PANTHER" id="PTHR43433">
    <property type="entry name" value="HYDROLASE, ALPHA/BETA FOLD FAMILY PROTEIN"/>
    <property type="match status" value="1"/>
</dbReference>
<gene>
    <name evidence="2" type="ORF">GCM10023175_17870</name>
</gene>
<evidence type="ECO:0000313" key="3">
    <source>
        <dbReference type="Proteomes" id="UP001501598"/>
    </source>
</evidence>
<dbReference type="GO" id="GO:0016787">
    <property type="term" value="F:hydrolase activity"/>
    <property type="evidence" value="ECO:0007669"/>
    <property type="project" value="UniProtKB-KW"/>
</dbReference>